<feature type="domain" description="Peptidoglycan binding-like" evidence="3">
    <location>
        <begin position="1158"/>
        <end position="1211"/>
    </location>
</feature>
<feature type="compositionally biased region" description="Low complexity" evidence="2">
    <location>
        <begin position="832"/>
        <end position="855"/>
    </location>
</feature>
<evidence type="ECO:0000256" key="1">
    <source>
        <dbReference type="SAM" id="Coils"/>
    </source>
</evidence>
<evidence type="ECO:0000256" key="2">
    <source>
        <dbReference type="SAM" id="MobiDB-lite"/>
    </source>
</evidence>
<feature type="region of interest" description="Disordered" evidence="2">
    <location>
        <begin position="879"/>
        <end position="911"/>
    </location>
</feature>
<keyword evidence="1" id="KW-0175">Coiled coil</keyword>
<evidence type="ECO:0000313" key="4">
    <source>
        <dbReference type="EMBL" id="KAB0676557.1"/>
    </source>
</evidence>
<dbReference type="InterPro" id="IPR002477">
    <property type="entry name" value="Peptidoglycan-bd-like"/>
</dbReference>
<feature type="coiled-coil region" evidence="1">
    <location>
        <begin position="178"/>
        <end position="250"/>
    </location>
</feature>
<accession>A0A7V7PKQ9</accession>
<dbReference type="InterPro" id="IPR006597">
    <property type="entry name" value="Sel1-like"/>
</dbReference>
<dbReference type="InterPro" id="IPR050767">
    <property type="entry name" value="Sel1_AlgK"/>
</dbReference>
<dbReference type="SMART" id="SM00671">
    <property type="entry name" value="SEL1"/>
    <property type="match status" value="4"/>
</dbReference>
<dbReference type="EMBL" id="VZDO01000022">
    <property type="protein sequence ID" value="KAB0676557.1"/>
    <property type="molecule type" value="Genomic_DNA"/>
</dbReference>
<dbReference type="Gene3D" id="1.10.101.10">
    <property type="entry name" value="PGBD-like superfamily/PGBD"/>
    <property type="match status" value="1"/>
</dbReference>
<dbReference type="PANTHER" id="PTHR11102">
    <property type="entry name" value="SEL-1-LIKE PROTEIN"/>
    <property type="match status" value="1"/>
</dbReference>
<proteinExistence type="predicted"/>
<evidence type="ECO:0000259" key="3">
    <source>
        <dbReference type="Pfam" id="PF01471"/>
    </source>
</evidence>
<feature type="region of interest" description="Disordered" evidence="2">
    <location>
        <begin position="14"/>
        <end position="44"/>
    </location>
</feature>
<dbReference type="Pfam" id="PF01471">
    <property type="entry name" value="PG_binding_1"/>
    <property type="match status" value="1"/>
</dbReference>
<feature type="compositionally biased region" description="Low complexity" evidence="2">
    <location>
        <begin position="879"/>
        <end position="904"/>
    </location>
</feature>
<feature type="region of interest" description="Disordered" evidence="2">
    <location>
        <begin position="826"/>
        <end position="855"/>
    </location>
</feature>
<sequence>MASLSRTLESLEARLARLPTRTERSTAAPRDVRRAPEPAKQRAGALADAVSEIAMRRRILDAAPIEPAPSAPAAVVSERLERRIETIASQAETLSGDDASLRLMTEVASELQRLRGEMRDGAKQASFEARFDELRAAFEQLRQMIGDRAGAEAIGEELRQISASLARLTEAGADRAMLNSMRSELEELRHLFEETARETTVRAVDERWQSFEDRYAARSEDDQTAKAELKRELERLRESLRSLAREEQVQAVEDRWSAFEQRYREPPSREAISGVLREELDGMRAKLESAVADPSRMQAMEARWDELEKRLELQRNDEGVRLLAERMSEIEERLSRLPGSVDVSSLEQRIHALAENMDGLARRSEQADMENFLSLEERLDEISRAIVAVAAPPAMDMAPIERIEARIAALSGRVDQMGNDGKVERLSKRIADLSARVEELAAEAIGPAVMQRIDQLTERFETAFAEFEPPQIDTSAIEKRIDLIAERFELAVADLHATKIDPDAFEQRLSALAAKLESLSSEPRIDVQAVRSLEEQIERLSERVVHSGSLHDDFETEITSRLGAIEQRLDSHRDALIQAAREVAEETARRMQIVGDERQAEHVAQLSESLQTLEGLARSNDSRSGQVFQAVHDTLLKIVDRLEQIEVEIAAGDRGHVVASSFGLHADRSFEAATSPAFAMPAAEPPAARIREQVASPALDAADVIDREEINRPLEPGSGMPDIGALLERVRAAQRSRTEDIAEPGSEAETRAAARSAARAASLEAEKLTAGAPPVGEKGLRGLLSRRRKAILTGVVAVIVALSALPIGKSFIGGEERTPATVAALAPPPAASEPAPVTAEVPTPAPQQAAAPVEAPAAPAIEAGKSSDVASALSAATPLPATTDRSQPETPAAPADVAETAAPDDQADASGPAVDAIAALKPKLPASATVMPPVPDGIGPAALKAAALAGDPKAAFEIGLRLMEGRPGQPEPEKALDWFAQAAVKGFAPAQYSIGTLYEKGNGIARDTQAARDWYTLAATSGNVRAMHNLAVLYATGIDGRSQPEAAARWFTQAAEHGMRDSQYNLGILYARGSGVPQDLGQSYKWFAIVADAGDSDAATKRDEIAKSMKPDQLQAAQETVRSFQPAPRIELANTVDTPAEWQDANERTTSSIDMTKAVRNIQAILGKLGYDAGVPDGRVGDKTKVAIEAFQRDNGLKATGEIDGPLIRALLRKKDAKAGV</sequence>
<dbReference type="PANTHER" id="PTHR11102:SF160">
    <property type="entry name" value="ERAD-ASSOCIATED E3 UBIQUITIN-PROTEIN LIGASE COMPONENT HRD3"/>
    <property type="match status" value="1"/>
</dbReference>
<dbReference type="AlphaFoldDB" id="A0A7V7PKQ9"/>
<organism evidence="4 5">
    <name type="scientific">Plantimonas leprariae</name>
    <dbReference type="NCBI Taxonomy" id="2615207"/>
    <lineage>
        <taxon>Bacteria</taxon>
        <taxon>Pseudomonadati</taxon>
        <taxon>Pseudomonadota</taxon>
        <taxon>Alphaproteobacteria</taxon>
        <taxon>Hyphomicrobiales</taxon>
        <taxon>Aurantimonadaceae</taxon>
        <taxon>Plantimonas</taxon>
    </lineage>
</organism>
<dbReference type="Pfam" id="PF08238">
    <property type="entry name" value="Sel1"/>
    <property type="match status" value="4"/>
</dbReference>
<evidence type="ECO:0000313" key="5">
    <source>
        <dbReference type="Proteomes" id="UP000432089"/>
    </source>
</evidence>
<dbReference type="SUPFAM" id="SSF81901">
    <property type="entry name" value="HCP-like"/>
    <property type="match status" value="1"/>
</dbReference>
<gene>
    <name evidence="4" type="ORF">F6X38_20955</name>
</gene>
<dbReference type="Gene3D" id="1.20.1270.70">
    <property type="entry name" value="Designed single chain three-helix bundle"/>
    <property type="match status" value="1"/>
</dbReference>
<keyword evidence="5" id="KW-1185">Reference proteome</keyword>
<dbReference type="SUPFAM" id="SSF47090">
    <property type="entry name" value="PGBD-like"/>
    <property type="match status" value="1"/>
</dbReference>
<dbReference type="Proteomes" id="UP000432089">
    <property type="component" value="Unassembled WGS sequence"/>
</dbReference>
<dbReference type="Gene3D" id="1.25.40.10">
    <property type="entry name" value="Tetratricopeptide repeat domain"/>
    <property type="match status" value="1"/>
</dbReference>
<dbReference type="InterPro" id="IPR036366">
    <property type="entry name" value="PGBDSf"/>
</dbReference>
<feature type="compositionally biased region" description="Basic and acidic residues" evidence="2">
    <location>
        <begin position="14"/>
        <end position="40"/>
    </location>
</feature>
<feature type="coiled-coil region" evidence="1">
    <location>
        <begin position="400"/>
        <end position="443"/>
    </location>
</feature>
<protein>
    <recommendedName>
        <fullName evidence="3">Peptidoglycan binding-like domain-containing protein</fullName>
    </recommendedName>
</protein>
<dbReference type="InterPro" id="IPR036365">
    <property type="entry name" value="PGBD-like_sf"/>
</dbReference>
<reference evidence="4 5" key="1">
    <citation type="submission" date="2019-09" db="EMBL/GenBank/DDBJ databases">
        <title>YIM 132180 draft genome.</title>
        <authorList>
            <person name="Zhang K."/>
        </authorList>
    </citation>
    <scope>NUCLEOTIDE SEQUENCE [LARGE SCALE GENOMIC DNA]</scope>
    <source>
        <strain evidence="4 5">YIM 132180</strain>
    </source>
</reference>
<comment type="caution">
    <text evidence="4">The sequence shown here is derived from an EMBL/GenBank/DDBJ whole genome shotgun (WGS) entry which is preliminary data.</text>
</comment>
<name>A0A7V7PKQ9_9HYPH</name>
<dbReference type="RefSeq" id="WP_150973253.1">
    <property type="nucleotide sequence ID" value="NZ_VZDO01000022.1"/>
</dbReference>
<dbReference type="InterPro" id="IPR011990">
    <property type="entry name" value="TPR-like_helical_dom_sf"/>
</dbReference>